<keyword evidence="3" id="KW-1185">Reference proteome</keyword>
<dbReference type="InterPro" id="IPR011004">
    <property type="entry name" value="Trimer_LpxA-like_sf"/>
</dbReference>
<evidence type="ECO:0000313" key="2">
    <source>
        <dbReference type="EMBL" id="SHM28310.1"/>
    </source>
</evidence>
<sequence>MSKHGIGNIIEEGVELPENVTLGNYNIIRKGVRFEILSPSGQLTIGDCNVFNENVKILIGSNGVSIGDWNVFHNQILLTGIGNTATTIGHNCWFGQNCILDGSGGLTIGNGVRVGMYSQIWSHVASGEQLEGCLLYGYGHTIIENDVWLVGSCIIASGVTLGEKSICMTTSFVQKNTEQGATYIGNPAQKMEKLKLWYKPKLKDKFEMMVNWSKEFTNANADVELIVNGDQIILKGQSNEQIIIGNQEHSPALTPTTTYFNLVTKTYTKRLTSLERRFYKFIYNNKARFLPQIDSK</sequence>
<evidence type="ECO:0000313" key="3">
    <source>
        <dbReference type="Proteomes" id="UP000184420"/>
    </source>
</evidence>
<dbReference type="STRING" id="1419482.SAMN05444266_107255"/>
<dbReference type="Proteomes" id="UP000184420">
    <property type="component" value="Unassembled WGS sequence"/>
</dbReference>
<dbReference type="GO" id="GO:0016740">
    <property type="term" value="F:transferase activity"/>
    <property type="evidence" value="ECO:0007669"/>
    <property type="project" value="UniProtKB-KW"/>
</dbReference>
<keyword evidence="2" id="KW-0808">Transferase</keyword>
<dbReference type="InterPro" id="IPR050179">
    <property type="entry name" value="Trans_hexapeptide_repeat"/>
</dbReference>
<dbReference type="PANTHER" id="PTHR43300">
    <property type="entry name" value="ACETYLTRANSFERASE"/>
    <property type="match status" value="1"/>
</dbReference>
<name>A0A1M7HIK9_9BACT</name>
<dbReference type="Gene3D" id="2.160.10.10">
    <property type="entry name" value="Hexapeptide repeat proteins"/>
    <property type="match status" value="2"/>
</dbReference>
<accession>A0A1M7HIK9</accession>
<dbReference type="AlphaFoldDB" id="A0A1M7HIK9"/>
<comment type="similarity">
    <text evidence="1">Belongs to the transferase hexapeptide repeat family.</text>
</comment>
<gene>
    <name evidence="2" type="ORF">SAMN05444266_107255</name>
</gene>
<reference evidence="2 3" key="1">
    <citation type="submission" date="2016-11" db="EMBL/GenBank/DDBJ databases">
        <authorList>
            <person name="Jaros S."/>
            <person name="Januszkiewicz K."/>
            <person name="Wedrychowicz H."/>
        </authorList>
    </citation>
    <scope>NUCLEOTIDE SEQUENCE [LARGE SCALE GENOMIC DNA]</scope>
    <source>
        <strain evidence="2 3">DSM 27406</strain>
    </source>
</reference>
<dbReference type="SUPFAM" id="SSF51161">
    <property type="entry name" value="Trimeric LpxA-like enzymes"/>
    <property type="match status" value="1"/>
</dbReference>
<organism evidence="2 3">
    <name type="scientific">Chitinophaga jiangningensis</name>
    <dbReference type="NCBI Taxonomy" id="1419482"/>
    <lineage>
        <taxon>Bacteria</taxon>
        <taxon>Pseudomonadati</taxon>
        <taxon>Bacteroidota</taxon>
        <taxon>Chitinophagia</taxon>
        <taxon>Chitinophagales</taxon>
        <taxon>Chitinophagaceae</taxon>
        <taxon>Chitinophaga</taxon>
    </lineage>
</organism>
<evidence type="ECO:0000256" key="1">
    <source>
        <dbReference type="ARBA" id="ARBA00007274"/>
    </source>
</evidence>
<dbReference type="RefSeq" id="WP_073084279.1">
    <property type="nucleotide sequence ID" value="NZ_FRBL01000007.1"/>
</dbReference>
<protein>
    <submittedName>
        <fullName evidence="2">Acetyltransferase (Isoleucine patch superfamily)</fullName>
    </submittedName>
</protein>
<dbReference type="OrthoDB" id="9812571at2"/>
<dbReference type="EMBL" id="FRBL01000007">
    <property type="protein sequence ID" value="SHM28310.1"/>
    <property type="molecule type" value="Genomic_DNA"/>
</dbReference>
<proteinExistence type="inferred from homology"/>